<keyword evidence="5" id="KW-1185">Reference proteome</keyword>
<dbReference type="GO" id="GO:0140662">
    <property type="term" value="F:ATP-dependent protein folding chaperone"/>
    <property type="evidence" value="ECO:0007669"/>
    <property type="project" value="InterPro"/>
</dbReference>
<evidence type="ECO:0000256" key="1">
    <source>
        <dbReference type="ARBA" id="ARBA00008239"/>
    </source>
</evidence>
<dbReference type="Pfam" id="PF00183">
    <property type="entry name" value="HSP90"/>
    <property type="match status" value="1"/>
</dbReference>
<dbReference type="Proteomes" id="UP001177003">
    <property type="component" value="Chromosome 1"/>
</dbReference>
<feature type="chain" id="PRO_5041310621" evidence="3">
    <location>
        <begin position="24"/>
        <end position="126"/>
    </location>
</feature>
<feature type="signal peptide" evidence="3">
    <location>
        <begin position="1"/>
        <end position="23"/>
    </location>
</feature>
<organism evidence="4 5">
    <name type="scientific">Lactuca saligna</name>
    <name type="common">Willowleaf lettuce</name>
    <dbReference type="NCBI Taxonomy" id="75948"/>
    <lineage>
        <taxon>Eukaryota</taxon>
        <taxon>Viridiplantae</taxon>
        <taxon>Streptophyta</taxon>
        <taxon>Embryophyta</taxon>
        <taxon>Tracheophyta</taxon>
        <taxon>Spermatophyta</taxon>
        <taxon>Magnoliopsida</taxon>
        <taxon>eudicotyledons</taxon>
        <taxon>Gunneridae</taxon>
        <taxon>Pentapetalae</taxon>
        <taxon>asterids</taxon>
        <taxon>campanulids</taxon>
        <taxon>Asterales</taxon>
        <taxon>Asteraceae</taxon>
        <taxon>Cichorioideae</taxon>
        <taxon>Cichorieae</taxon>
        <taxon>Lactucinae</taxon>
        <taxon>Lactuca</taxon>
    </lineage>
</organism>
<sequence>MFEIKKFIYFILVIICYDSFCMVEEEEPKEGEETSSEDWELANETKLIWMRNPKEIEKDQYSEFYKKTFNEFLDPLAYTHFTIEGEVEFRSVIYIPGMAPMNNEDVVNPKTRNIRLYVKRVFKLVM</sequence>
<protein>
    <submittedName>
        <fullName evidence="4">Uncharacterized protein</fullName>
    </submittedName>
</protein>
<dbReference type="GO" id="GO:0005524">
    <property type="term" value="F:ATP binding"/>
    <property type="evidence" value="ECO:0007669"/>
    <property type="project" value="InterPro"/>
</dbReference>
<evidence type="ECO:0000256" key="2">
    <source>
        <dbReference type="ARBA" id="ARBA00023186"/>
    </source>
</evidence>
<proteinExistence type="inferred from homology"/>
<accession>A0AA35UYL7</accession>
<dbReference type="SUPFAM" id="SSF54211">
    <property type="entry name" value="Ribosomal protein S5 domain 2-like"/>
    <property type="match status" value="1"/>
</dbReference>
<name>A0AA35UYL7_LACSI</name>
<gene>
    <name evidence="4" type="ORF">LSALG_LOCUS7572</name>
</gene>
<dbReference type="EMBL" id="OX465077">
    <property type="protein sequence ID" value="CAI9267064.1"/>
    <property type="molecule type" value="Genomic_DNA"/>
</dbReference>
<reference evidence="4" key="1">
    <citation type="submission" date="2023-04" db="EMBL/GenBank/DDBJ databases">
        <authorList>
            <person name="Vijverberg K."/>
            <person name="Xiong W."/>
            <person name="Schranz E."/>
        </authorList>
    </citation>
    <scope>NUCLEOTIDE SEQUENCE</scope>
</reference>
<dbReference type="InterPro" id="IPR020568">
    <property type="entry name" value="Ribosomal_Su5_D2-typ_SF"/>
</dbReference>
<keyword evidence="3" id="KW-0732">Signal</keyword>
<comment type="similarity">
    <text evidence="1">Belongs to the heat shock protein 90 family.</text>
</comment>
<dbReference type="PANTHER" id="PTHR11528">
    <property type="entry name" value="HEAT SHOCK PROTEIN 90 FAMILY MEMBER"/>
    <property type="match status" value="1"/>
</dbReference>
<evidence type="ECO:0000256" key="3">
    <source>
        <dbReference type="SAM" id="SignalP"/>
    </source>
</evidence>
<evidence type="ECO:0000313" key="5">
    <source>
        <dbReference type="Proteomes" id="UP001177003"/>
    </source>
</evidence>
<keyword evidence="2" id="KW-0143">Chaperone</keyword>
<dbReference type="GO" id="GO:0016887">
    <property type="term" value="F:ATP hydrolysis activity"/>
    <property type="evidence" value="ECO:0007669"/>
    <property type="project" value="InterPro"/>
</dbReference>
<dbReference type="Gene3D" id="3.30.230.80">
    <property type="match status" value="1"/>
</dbReference>
<dbReference type="GO" id="GO:0051082">
    <property type="term" value="F:unfolded protein binding"/>
    <property type="evidence" value="ECO:0007669"/>
    <property type="project" value="InterPro"/>
</dbReference>
<evidence type="ECO:0000313" key="4">
    <source>
        <dbReference type="EMBL" id="CAI9267064.1"/>
    </source>
</evidence>
<dbReference type="AlphaFoldDB" id="A0AA35UYL7"/>
<dbReference type="InterPro" id="IPR001404">
    <property type="entry name" value="Hsp90_fam"/>
</dbReference>